<dbReference type="AlphaFoldDB" id="A0A974S9U3"/>
<gene>
    <name evidence="2" type="ORF">JKL49_13515</name>
</gene>
<evidence type="ECO:0000256" key="1">
    <source>
        <dbReference type="SAM" id="MobiDB-lite"/>
    </source>
</evidence>
<dbReference type="SUPFAM" id="SSF53623">
    <property type="entry name" value="MurD-like peptide ligases, catalytic domain"/>
    <property type="match status" value="1"/>
</dbReference>
<organism evidence="2">
    <name type="scientific">Phenylobacterium glaciei</name>
    <dbReference type="NCBI Taxonomy" id="2803784"/>
    <lineage>
        <taxon>Bacteria</taxon>
        <taxon>Pseudomonadati</taxon>
        <taxon>Pseudomonadota</taxon>
        <taxon>Alphaproteobacteria</taxon>
        <taxon>Caulobacterales</taxon>
        <taxon>Caulobacteraceae</taxon>
        <taxon>Phenylobacterium</taxon>
    </lineage>
</organism>
<name>A0A974S9U3_9CAUL</name>
<proteinExistence type="predicted"/>
<feature type="region of interest" description="Disordered" evidence="1">
    <location>
        <begin position="82"/>
        <end position="102"/>
    </location>
</feature>
<dbReference type="InterPro" id="IPR036565">
    <property type="entry name" value="Mur-like_cat_sf"/>
</dbReference>
<dbReference type="GO" id="GO:0005524">
    <property type="term" value="F:ATP binding"/>
    <property type="evidence" value="ECO:0007669"/>
    <property type="project" value="InterPro"/>
</dbReference>
<reference evidence="2" key="1">
    <citation type="submission" date="2021-01" db="EMBL/GenBank/DDBJ databases">
        <title>Genome sequence of Phenylobacterium sp. 20VBR1 isolated from a valley glaceir, Ny-Alesund, Svalbard.</title>
        <authorList>
            <person name="Thomas F.A."/>
            <person name="Krishnan K.P."/>
            <person name="Sinha R.K."/>
        </authorList>
    </citation>
    <scope>NUCLEOTIDE SEQUENCE</scope>
    <source>
        <strain evidence="2">20VBR1</strain>
    </source>
</reference>
<protein>
    <submittedName>
        <fullName evidence="2">Uncharacterized protein</fullName>
    </submittedName>
</protein>
<accession>A0A974S9U3</accession>
<sequence>MTSLIHDHVNVFPTFHDYEAPFIALMHDLPKGGLMVARDHSAVHKIAAETDAHVVWYDTVPCDGWFSEDVAYGETTSFKLVRPDGSASRSPPPCWAPTTSRTSSGFRPSCWSVIW</sequence>
<dbReference type="EMBL" id="CP068570">
    <property type="protein sequence ID" value="QQZ51814.1"/>
    <property type="molecule type" value="Genomic_DNA"/>
</dbReference>
<evidence type="ECO:0000313" key="2">
    <source>
        <dbReference type="EMBL" id="QQZ51814.1"/>
    </source>
</evidence>
<dbReference type="Gene3D" id="3.40.1190.10">
    <property type="entry name" value="Mur-like, catalytic domain"/>
    <property type="match status" value="1"/>
</dbReference>